<organism evidence="1">
    <name type="scientific">Vibrio phage P018-4</name>
    <dbReference type="NCBI Taxonomy" id="3229728"/>
    <lineage>
        <taxon>Viruses</taxon>
        <taxon>Duplodnaviria</taxon>
        <taxon>Heunggongvirae</taxon>
        <taxon>Uroviricota</taxon>
        <taxon>Caudoviricetes</taxon>
    </lineage>
</organism>
<protein>
    <submittedName>
        <fullName evidence="1">Uncharacterized protein</fullName>
    </submittedName>
</protein>
<evidence type="ECO:0000313" key="1">
    <source>
        <dbReference type="EMBL" id="XDG30928.1"/>
    </source>
</evidence>
<name>A0AB39AJI5_9CAUD</name>
<sequence length="341" mass="40614">MNKENFVQKQFEQVQDNIQKEFDRLQSLADAQVQAPKKVISYTKPDDKVYKFSKFENTWGTYNLSTQYYFWRSSSWNKVVTQELLDSVLEQWDNAVAYWKSDNHETYLENQKIVEHNKLQFERVKLIMETLGVKTSFTRSYFKTSRSRKLTTERSAAKWPEEVRDAIPMNCGWEEQLRKFDEKRKQIESFGLHHIKENEDRLRKEAEEKAQTEKEQRKIKTLAMLATKYEEDLDASADDILSKIISECKYLYLAHYLELNRGDWNDGYDYAENGLSGFNVENSVDQEIYDDINECIESGNHGDIDGRIFRDTKWNYSVLYGMVDNKLMEDYNLMKEFIDLY</sequence>
<proteinExistence type="predicted"/>
<reference evidence="1" key="1">
    <citation type="submission" date="2024-06" db="EMBL/GenBank/DDBJ databases">
        <authorList>
            <person name="Yang R."/>
        </authorList>
    </citation>
    <scope>NUCLEOTIDE SEQUENCE</scope>
</reference>
<accession>A0AB39AJI5</accession>
<dbReference type="EMBL" id="PP934186">
    <property type="protein sequence ID" value="XDG30928.1"/>
    <property type="molecule type" value="Genomic_DNA"/>
</dbReference>